<evidence type="ECO:0000256" key="2">
    <source>
        <dbReference type="ARBA" id="ARBA00005417"/>
    </source>
</evidence>
<keyword evidence="3" id="KW-0813">Transport</keyword>
<dbReference type="GO" id="GO:0016887">
    <property type="term" value="F:ATP hydrolysis activity"/>
    <property type="evidence" value="ECO:0007669"/>
    <property type="project" value="InterPro"/>
</dbReference>
<dbReference type="CDD" id="cd03257">
    <property type="entry name" value="ABC_NikE_OppD_transporters"/>
    <property type="match status" value="1"/>
</dbReference>
<feature type="domain" description="ABC transporter" evidence="10">
    <location>
        <begin position="1"/>
        <end position="249"/>
    </location>
</feature>
<comment type="caution">
    <text evidence="11">The sequence shown here is derived from an EMBL/GenBank/DDBJ whole genome shotgun (WGS) entry which is preliminary data.</text>
</comment>
<evidence type="ECO:0000256" key="6">
    <source>
        <dbReference type="ARBA" id="ARBA00022741"/>
    </source>
</evidence>
<name>A0A2M8Q9N4_9CHLR</name>
<evidence type="ECO:0000256" key="3">
    <source>
        <dbReference type="ARBA" id="ARBA00022448"/>
    </source>
</evidence>
<dbReference type="Pfam" id="PF08352">
    <property type="entry name" value="oligo_HPY"/>
    <property type="match status" value="1"/>
</dbReference>
<dbReference type="GO" id="GO:0005886">
    <property type="term" value="C:plasma membrane"/>
    <property type="evidence" value="ECO:0007669"/>
    <property type="project" value="UniProtKB-SubCell"/>
</dbReference>
<protein>
    <submittedName>
        <fullName evidence="11">Peptide ABC transporter ATP-binding protein</fullName>
    </submittedName>
</protein>
<dbReference type="AlphaFoldDB" id="A0A2M8Q9N4"/>
<proteinExistence type="inferred from homology"/>
<keyword evidence="8" id="KW-1278">Translocase</keyword>
<evidence type="ECO:0000256" key="9">
    <source>
        <dbReference type="ARBA" id="ARBA00023136"/>
    </source>
</evidence>
<dbReference type="InterPro" id="IPR050388">
    <property type="entry name" value="ABC_Ni/Peptide_Import"/>
</dbReference>
<comment type="subcellular location">
    <subcellularLocation>
        <location evidence="1">Cell membrane</location>
        <topology evidence="1">Peripheral membrane protein</topology>
    </subcellularLocation>
</comment>
<evidence type="ECO:0000256" key="1">
    <source>
        <dbReference type="ARBA" id="ARBA00004202"/>
    </source>
</evidence>
<comment type="similarity">
    <text evidence="2">Belongs to the ABC transporter superfamily.</text>
</comment>
<evidence type="ECO:0000256" key="4">
    <source>
        <dbReference type="ARBA" id="ARBA00022475"/>
    </source>
</evidence>
<evidence type="ECO:0000256" key="5">
    <source>
        <dbReference type="ARBA" id="ARBA00022519"/>
    </source>
</evidence>
<dbReference type="InterPro" id="IPR013563">
    <property type="entry name" value="Oligopep_ABC_C"/>
</dbReference>
<dbReference type="PANTHER" id="PTHR43297:SF14">
    <property type="entry name" value="ATPASE AAA-TYPE CORE DOMAIN-CONTAINING PROTEIN"/>
    <property type="match status" value="1"/>
</dbReference>
<reference evidence="11 12" key="1">
    <citation type="submission" date="2017-11" db="EMBL/GenBank/DDBJ databases">
        <title>Evolution of Phototrophy in the Chloroflexi Phylum Driven by Horizontal Gene Transfer.</title>
        <authorList>
            <person name="Ward L.M."/>
            <person name="Hemp J."/>
            <person name="Shih P.M."/>
            <person name="Mcglynn S.E."/>
            <person name="Fischer W."/>
        </authorList>
    </citation>
    <scope>NUCLEOTIDE SEQUENCE [LARGE SCALE GENOMIC DNA]</scope>
    <source>
        <strain evidence="11">JP3_7</strain>
    </source>
</reference>
<keyword evidence="7 11" id="KW-0067">ATP-binding</keyword>
<accession>A0A2M8Q9N4</accession>
<keyword evidence="9" id="KW-0472">Membrane</keyword>
<dbReference type="InterPro" id="IPR017871">
    <property type="entry name" value="ABC_transporter-like_CS"/>
</dbReference>
<evidence type="ECO:0000313" key="12">
    <source>
        <dbReference type="Proteomes" id="UP000230790"/>
    </source>
</evidence>
<dbReference type="Gene3D" id="3.40.50.300">
    <property type="entry name" value="P-loop containing nucleotide triphosphate hydrolases"/>
    <property type="match status" value="1"/>
</dbReference>
<dbReference type="PANTHER" id="PTHR43297">
    <property type="entry name" value="OLIGOPEPTIDE TRANSPORT ATP-BINDING PROTEIN APPD"/>
    <property type="match status" value="1"/>
</dbReference>
<dbReference type="GO" id="GO:0005524">
    <property type="term" value="F:ATP binding"/>
    <property type="evidence" value="ECO:0007669"/>
    <property type="project" value="UniProtKB-KW"/>
</dbReference>
<evidence type="ECO:0000259" key="10">
    <source>
        <dbReference type="PROSITE" id="PS50893"/>
    </source>
</evidence>
<sequence>LWVEYPARRGVVKAVRGVSFELRRGETLALIGESGSGKTTLGLALVRLLPKAARIKQGRIMYYRNGSSQDVLALNAEELRRFRWQECAMVFQGAQNALNPVLRIEAQFLDTARAHGMANANAVRERTIELLKMVQLDPQRVMHSFPHELSGGMRQRVLIALGLLLQPQVIILDEPTTALDILTQRSVIEVLRRLRTQLDFSLIFISHDLSLAAELADRVATVYAGAIVEIGSVYDIFERPRHPYTLALTRSVPTVTGEMHPLASIPGSPPDLINPPLGCAFHPRCPYATDQCRSQEPRLERVGDDQLAACWHWQEVKP</sequence>
<feature type="non-terminal residue" evidence="11">
    <location>
        <position position="1"/>
    </location>
</feature>
<gene>
    <name evidence="11" type="ORF">CUN48_13355</name>
</gene>
<keyword evidence="4" id="KW-1003">Cell membrane</keyword>
<dbReference type="Proteomes" id="UP000230790">
    <property type="component" value="Unassembled WGS sequence"/>
</dbReference>
<dbReference type="Pfam" id="PF00005">
    <property type="entry name" value="ABC_tran"/>
    <property type="match status" value="1"/>
</dbReference>
<organism evidence="11 12">
    <name type="scientific">Candidatus Thermofonsia Clade 3 bacterium</name>
    <dbReference type="NCBI Taxonomy" id="2364212"/>
    <lineage>
        <taxon>Bacteria</taxon>
        <taxon>Bacillati</taxon>
        <taxon>Chloroflexota</taxon>
        <taxon>Candidatus Thermofontia</taxon>
        <taxon>Candidatus Thermofonsia Clade 3</taxon>
    </lineage>
</organism>
<keyword evidence="5" id="KW-0997">Cell inner membrane</keyword>
<dbReference type="FunFam" id="3.40.50.300:FF:000016">
    <property type="entry name" value="Oligopeptide ABC transporter ATP-binding component"/>
    <property type="match status" value="1"/>
</dbReference>
<dbReference type="PROSITE" id="PS00211">
    <property type="entry name" value="ABC_TRANSPORTER_1"/>
    <property type="match status" value="1"/>
</dbReference>
<dbReference type="InterPro" id="IPR003439">
    <property type="entry name" value="ABC_transporter-like_ATP-bd"/>
</dbReference>
<dbReference type="PROSITE" id="PS50893">
    <property type="entry name" value="ABC_TRANSPORTER_2"/>
    <property type="match status" value="1"/>
</dbReference>
<evidence type="ECO:0000313" key="11">
    <source>
        <dbReference type="EMBL" id="PJF46523.1"/>
    </source>
</evidence>
<evidence type="ECO:0000256" key="7">
    <source>
        <dbReference type="ARBA" id="ARBA00022840"/>
    </source>
</evidence>
<keyword evidence="6" id="KW-0547">Nucleotide-binding</keyword>
<dbReference type="GO" id="GO:0015833">
    <property type="term" value="P:peptide transport"/>
    <property type="evidence" value="ECO:0007669"/>
    <property type="project" value="InterPro"/>
</dbReference>
<dbReference type="InterPro" id="IPR003593">
    <property type="entry name" value="AAA+_ATPase"/>
</dbReference>
<evidence type="ECO:0000256" key="8">
    <source>
        <dbReference type="ARBA" id="ARBA00022967"/>
    </source>
</evidence>
<dbReference type="InterPro" id="IPR027417">
    <property type="entry name" value="P-loop_NTPase"/>
</dbReference>
<dbReference type="EMBL" id="PGTN01000160">
    <property type="protein sequence ID" value="PJF46523.1"/>
    <property type="molecule type" value="Genomic_DNA"/>
</dbReference>
<dbReference type="SMART" id="SM00382">
    <property type="entry name" value="AAA"/>
    <property type="match status" value="1"/>
</dbReference>
<dbReference type="SUPFAM" id="SSF52540">
    <property type="entry name" value="P-loop containing nucleoside triphosphate hydrolases"/>
    <property type="match status" value="1"/>
</dbReference>
<dbReference type="NCBIfam" id="TIGR01727">
    <property type="entry name" value="oligo_HPY"/>
    <property type="match status" value="1"/>
</dbReference>